<feature type="domain" description="Glycosyltransferase subfamily 4-like N-terminal" evidence="2">
    <location>
        <begin position="16"/>
        <end position="180"/>
    </location>
</feature>
<comment type="caution">
    <text evidence="3">The sequence shown here is derived from an EMBL/GenBank/DDBJ whole genome shotgun (WGS) entry which is preliminary data.</text>
</comment>
<dbReference type="PANTHER" id="PTHR45947">
    <property type="entry name" value="SULFOQUINOVOSYL TRANSFERASE SQD2"/>
    <property type="match status" value="1"/>
</dbReference>
<proteinExistence type="predicted"/>
<dbReference type="Gene3D" id="3.40.50.2000">
    <property type="entry name" value="Glycogen Phosphorylase B"/>
    <property type="match status" value="2"/>
</dbReference>
<dbReference type="EMBL" id="JXAK01000065">
    <property type="protein sequence ID" value="KIL38325.1"/>
    <property type="molecule type" value="Genomic_DNA"/>
</dbReference>
<dbReference type="RefSeq" id="WP_041051402.1">
    <property type="nucleotide sequence ID" value="NZ_JXAK01000065.1"/>
</dbReference>
<name>A0ABR5AB87_9BACL</name>
<sequence length="369" mass="41509">MSSILMVTSEYEPYIFGGLGVATTNLARYLAKMGVQVTVISHSSEIDEIMTVNEQNLQIIYIPQFVPYFSDAQLRPEAIASFLVNQPPDLVHVQSVSGLLIGNFAKSKWNIPLVYTIHNFENEEFEAGDNPGDSSPSWQQEQLFALADIIVVSCGSDKRQLMNIHPLWKDKIAVVPWGVNNHEASPPIQRGNSHLLYVGKLDERKGLETLFYALSQVVKEHPEANLTMVGNGDIEYEESLFELAKTLKIQKHIIHYPWISRDELTDLYKTCTAAIFPHVKEWSGLTVLEAISFGLPVIASTFVTTEIMPHSFLTKIPPKNAKKLATAINYHISNSASAFRVAKHAKLWIKGYSWARTAAYYLILYEKLI</sequence>
<organism evidence="3 4">
    <name type="scientific">Gordoniibacillus kamchatkensis</name>
    <dbReference type="NCBI Taxonomy" id="1590651"/>
    <lineage>
        <taxon>Bacteria</taxon>
        <taxon>Bacillati</taxon>
        <taxon>Bacillota</taxon>
        <taxon>Bacilli</taxon>
        <taxon>Bacillales</taxon>
        <taxon>Paenibacillaceae</taxon>
        <taxon>Gordoniibacillus</taxon>
    </lineage>
</organism>
<feature type="domain" description="Glycosyl transferase family 1" evidence="1">
    <location>
        <begin position="185"/>
        <end position="346"/>
    </location>
</feature>
<evidence type="ECO:0000313" key="3">
    <source>
        <dbReference type="EMBL" id="KIL38325.1"/>
    </source>
</evidence>
<protein>
    <recommendedName>
        <fullName evidence="5">Glycosyltransferase</fullName>
    </recommendedName>
</protein>
<evidence type="ECO:0000259" key="2">
    <source>
        <dbReference type="Pfam" id="PF13439"/>
    </source>
</evidence>
<dbReference type="Pfam" id="PF13439">
    <property type="entry name" value="Glyco_transf_4"/>
    <property type="match status" value="1"/>
</dbReference>
<evidence type="ECO:0008006" key="5">
    <source>
        <dbReference type="Google" id="ProtNLM"/>
    </source>
</evidence>
<dbReference type="InterPro" id="IPR028098">
    <property type="entry name" value="Glyco_trans_4-like_N"/>
</dbReference>
<dbReference type="InterPro" id="IPR050194">
    <property type="entry name" value="Glycosyltransferase_grp1"/>
</dbReference>
<reference evidence="3 4" key="1">
    <citation type="submission" date="2014-12" db="EMBL/GenBank/DDBJ databases">
        <title>Draft genome sequence of Paenibacillus kamchatkensis strain B-2647.</title>
        <authorList>
            <person name="Karlyshev A.V."/>
            <person name="Kudryashova E.B."/>
        </authorList>
    </citation>
    <scope>NUCLEOTIDE SEQUENCE [LARGE SCALE GENOMIC DNA]</scope>
    <source>
        <strain evidence="3 4">VKM B-2647</strain>
    </source>
</reference>
<evidence type="ECO:0000313" key="4">
    <source>
        <dbReference type="Proteomes" id="UP000031967"/>
    </source>
</evidence>
<dbReference type="Pfam" id="PF00534">
    <property type="entry name" value="Glycos_transf_1"/>
    <property type="match status" value="1"/>
</dbReference>
<dbReference type="InterPro" id="IPR001296">
    <property type="entry name" value="Glyco_trans_1"/>
</dbReference>
<keyword evidence="4" id="KW-1185">Reference proteome</keyword>
<gene>
    <name evidence="3" type="ORF">SD70_27005</name>
</gene>
<dbReference type="Proteomes" id="UP000031967">
    <property type="component" value="Unassembled WGS sequence"/>
</dbReference>
<evidence type="ECO:0000259" key="1">
    <source>
        <dbReference type="Pfam" id="PF00534"/>
    </source>
</evidence>
<dbReference type="SUPFAM" id="SSF53756">
    <property type="entry name" value="UDP-Glycosyltransferase/glycogen phosphorylase"/>
    <property type="match status" value="1"/>
</dbReference>
<dbReference type="PANTHER" id="PTHR45947:SF3">
    <property type="entry name" value="SULFOQUINOVOSYL TRANSFERASE SQD2"/>
    <property type="match status" value="1"/>
</dbReference>
<accession>A0ABR5AB87</accession>
<dbReference type="CDD" id="cd03801">
    <property type="entry name" value="GT4_PimA-like"/>
    <property type="match status" value="1"/>
</dbReference>